<evidence type="ECO:0000259" key="17">
    <source>
        <dbReference type="PROSITE" id="PS50222"/>
    </source>
</evidence>
<dbReference type="AlphaFoldDB" id="A0A8S1L9B2"/>
<dbReference type="PROSITE" id="PS00018">
    <property type="entry name" value="EF_HAND_1"/>
    <property type="match status" value="3"/>
</dbReference>
<dbReference type="GO" id="GO:0004674">
    <property type="term" value="F:protein serine/threonine kinase activity"/>
    <property type="evidence" value="ECO:0007669"/>
    <property type="project" value="UniProtKB-KW"/>
</dbReference>
<comment type="similarity">
    <text evidence="11">Belongs to the protein kinase superfamily. Ser/Thr protein kinase family. CDPK subfamily.</text>
</comment>
<organism evidence="18 19">
    <name type="scientific">Paramecium sonneborni</name>
    <dbReference type="NCBI Taxonomy" id="65129"/>
    <lineage>
        <taxon>Eukaryota</taxon>
        <taxon>Sar</taxon>
        <taxon>Alveolata</taxon>
        <taxon>Ciliophora</taxon>
        <taxon>Intramacronucleata</taxon>
        <taxon>Oligohymenophorea</taxon>
        <taxon>Peniculida</taxon>
        <taxon>Parameciidae</taxon>
        <taxon>Paramecium</taxon>
    </lineage>
</organism>
<dbReference type="PANTHER" id="PTHR24349">
    <property type="entry name" value="SERINE/THREONINE-PROTEIN KINASE"/>
    <property type="match status" value="1"/>
</dbReference>
<feature type="domain" description="EF-hand" evidence="17">
    <location>
        <begin position="446"/>
        <end position="476"/>
    </location>
</feature>
<dbReference type="InterPro" id="IPR008271">
    <property type="entry name" value="Ser/Thr_kinase_AS"/>
</dbReference>
<dbReference type="Proteomes" id="UP000692954">
    <property type="component" value="Unassembled WGS sequence"/>
</dbReference>
<dbReference type="InterPro" id="IPR018247">
    <property type="entry name" value="EF_Hand_1_Ca_BS"/>
</dbReference>
<feature type="domain" description="EF-hand" evidence="17">
    <location>
        <begin position="408"/>
        <end position="443"/>
    </location>
</feature>
<dbReference type="InterPro" id="IPR000719">
    <property type="entry name" value="Prot_kinase_dom"/>
</dbReference>
<dbReference type="SMART" id="SM00220">
    <property type="entry name" value="S_TKc"/>
    <property type="match status" value="1"/>
</dbReference>
<evidence type="ECO:0000256" key="10">
    <source>
        <dbReference type="ARBA" id="ARBA00022840"/>
    </source>
</evidence>
<evidence type="ECO:0000256" key="5">
    <source>
        <dbReference type="ARBA" id="ARBA00022723"/>
    </source>
</evidence>
<evidence type="ECO:0000256" key="11">
    <source>
        <dbReference type="ARBA" id="ARBA00024334"/>
    </source>
</evidence>
<evidence type="ECO:0000256" key="7">
    <source>
        <dbReference type="ARBA" id="ARBA00022741"/>
    </source>
</evidence>
<protein>
    <recommendedName>
        <fullName evidence="2">non-specific serine/threonine protein kinase</fullName>
        <ecNumber evidence="2">2.7.11.1</ecNumber>
    </recommendedName>
</protein>
<dbReference type="OrthoDB" id="40902at2759"/>
<evidence type="ECO:0000256" key="4">
    <source>
        <dbReference type="ARBA" id="ARBA00022679"/>
    </source>
</evidence>
<evidence type="ECO:0000256" key="12">
    <source>
        <dbReference type="ARBA" id="ARBA00047899"/>
    </source>
</evidence>
<keyword evidence="3 15" id="KW-0723">Serine/threonine-protein kinase</keyword>
<dbReference type="InterPro" id="IPR050205">
    <property type="entry name" value="CDPK_Ser/Thr_kinases"/>
</dbReference>
<evidence type="ECO:0000256" key="13">
    <source>
        <dbReference type="ARBA" id="ARBA00048679"/>
    </source>
</evidence>
<dbReference type="InterPro" id="IPR017441">
    <property type="entry name" value="Protein_kinase_ATP_BS"/>
</dbReference>
<sequence length="476" mass="55073">MGACQCKQQQKEIECDEHRQPYKDIYEGSQGCLNDYELIQPPLGEGAFGVVWKAKHKASGQYRAIKQINSKHSEEYQNIIDEVNILKTLDHPNIIKIYDFFETNQKLYIITELCTGGELYDKLMEIHNFSENDAANIMKQILQALAYCHNQRLVHRDIKPENLLYESNEKDSQLKVIDFGTSKRTTGKNLKEIIGTAYYMAPEMFNEEYNEKCDIWSAGVVLYILLSGKPPFDGETDDDIYQSIKKGSYSLSSTEWLSVSPEAKQLIRKMLEYQVSKRYSAQECLKDPWILQYTENEVKAPVLESVLTNMKTFRTTQRIQEAAYMYIIKQFATKEEKEELLKTFQSLDKNSDGVLTKKELLEGYMKIMPESEAILQVEQIMQTVDKNLSGIIDYSEFVMATINRKTTLTQERLEQAFKVIDKDNSGTITIEELKQMFQSGNKIPQETWETLMSEVDKNGDGLLSLKEFKDMMLRLI</sequence>
<keyword evidence="5" id="KW-0479">Metal-binding</keyword>
<evidence type="ECO:0000313" key="18">
    <source>
        <dbReference type="EMBL" id="CAD8059404.1"/>
    </source>
</evidence>
<feature type="domain" description="EF-hand" evidence="17">
    <location>
        <begin position="335"/>
        <end position="370"/>
    </location>
</feature>
<proteinExistence type="inferred from homology"/>
<dbReference type="GO" id="GO:0005524">
    <property type="term" value="F:ATP binding"/>
    <property type="evidence" value="ECO:0007669"/>
    <property type="project" value="UniProtKB-UniRule"/>
</dbReference>
<evidence type="ECO:0000256" key="14">
    <source>
        <dbReference type="PROSITE-ProRule" id="PRU10141"/>
    </source>
</evidence>
<feature type="domain" description="EF-hand" evidence="17">
    <location>
        <begin position="372"/>
        <end position="407"/>
    </location>
</feature>
<keyword evidence="10 14" id="KW-0067">ATP-binding</keyword>
<dbReference type="GO" id="GO:0005509">
    <property type="term" value="F:calcium ion binding"/>
    <property type="evidence" value="ECO:0007669"/>
    <property type="project" value="InterPro"/>
</dbReference>
<keyword evidence="19" id="KW-1185">Reference proteome</keyword>
<dbReference type="EC" id="2.7.11.1" evidence="2"/>
<accession>A0A8S1L9B2</accession>
<reference evidence="18" key="1">
    <citation type="submission" date="2021-01" db="EMBL/GenBank/DDBJ databases">
        <authorList>
            <consortium name="Genoscope - CEA"/>
            <person name="William W."/>
        </authorList>
    </citation>
    <scope>NUCLEOTIDE SEQUENCE</scope>
</reference>
<evidence type="ECO:0000256" key="2">
    <source>
        <dbReference type="ARBA" id="ARBA00012513"/>
    </source>
</evidence>
<feature type="domain" description="Protein kinase" evidence="16">
    <location>
        <begin position="37"/>
        <end position="290"/>
    </location>
</feature>
<dbReference type="CDD" id="cd05117">
    <property type="entry name" value="STKc_CAMK"/>
    <property type="match status" value="1"/>
</dbReference>
<comment type="cofactor">
    <cofactor evidence="1">
        <name>Mg(2+)</name>
        <dbReference type="ChEBI" id="CHEBI:18420"/>
    </cofactor>
</comment>
<comment type="catalytic activity">
    <reaction evidence="12">
        <text>L-threonyl-[protein] + ATP = O-phospho-L-threonyl-[protein] + ADP + H(+)</text>
        <dbReference type="Rhea" id="RHEA:46608"/>
        <dbReference type="Rhea" id="RHEA-COMP:11060"/>
        <dbReference type="Rhea" id="RHEA-COMP:11605"/>
        <dbReference type="ChEBI" id="CHEBI:15378"/>
        <dbReference type="ChEBI" id="CHEBI:30013"/>
        <dbReference type="ChEBI" id="CHEBI:30616"/>
        <dbReference type="ChEBI" id="CHEBI:61977"/>
        <dbReference type="ChEBI" id="CHEBI:456216"/>
        <dbReference type="EC" id="2.7.11.1"/>
    </reaction>
</comment>
<name>A0A8S1L9B2_9CILI</name>
<evidence type="ECO:0000259" key="16">
    <source>
        <dbReference type="PROSITE" id="PS50011"/>
    </source>
</evidence>
<keyword evidence="8" id="KW-0418">Kinase</keyword>
<evidence type="ECO:0000256" key="3">
    <source>
        <dbReference type="ARBA" id="ARBA00022527"/>
    </source>
</evidence>
<keyword evidence="9" id="KW-0106">Calcium</keyword>
<dbReference type="PROSITE" id="PS50011">
    <property type="entry name" value="PROTEIN_KINASE_DOM"/>
    <property type="match status" value="1"/>
</dbReference>
<dbReference type="Pfam" id="PF00069">
    <property type="entry name" value="Pkinase"/>
    <property type="match status" value="1"/>
</dbReference>
<dbReference type="Pfam" id="PF13499">
    <property type="entry name" value="EF-hand_7"/>
    <property type="match status" value="2"/>
</dbReference>
<gene>
    <name evidence="18" type="ORF">PSON_ATCC_30995.1.T0130227</name>
</gene>
<evidence type="ECO:0000256" key="6">
    <source>
        <dbReference type="ARBA" id="ARBA00022737"/>
    </source>
</evidence>
<dbReference type="FunFam" id="1.10.510.10:FF:002015">
    <property type="entry name" value="Uncharacterized protein"/>
    <property type="match status" value="1"/>
</dbReference>
<dbReference type="FunFam" id="3.30.200.20:FF:000315">
    <property type="entry name" value="Calcium-dependent protein kinase 3"/>
    <property type="match status" value="1"/>
</dbReference>
<dbReference type="SMART" id="SM00054">
    <property type="entry name" value="EFh"/>
    <property type="match status" value="4"/>
</dbReference>
<comment type="catalytic activity">
    <reaction evidence="13">
        <text>L-seryl-[protein] + ATP = O-phospho-L-seryl-[protein] + ADP + H(+)</text>
        <dbReference type="Rhea" id="RHEA:17989"/>
        <dbReference type="Rhea" id="RHEA-COMP:9863"/>
        <dbReference type="Rhea" id="RHEA-COMP:11604"/>
        <dbReference type="ChEBI" id="CHEBI:15378"/>
        <dbReference type="ChEBI" id="CHEBI:29999"/>
        <dbReference type="ChEBI" id="CHEBI:30616"/>
        <dbReference type="ChEBI" id="CHEBI:83421"/>
        <dbReference type="ChEBI" id="CHEBI:456216"/>
        <dbReference type="EC" id="2.7.11.1"/>
    </reaction>
</comment>
<dbReference type="PROSITE" id="PS50222">
    <property type="entry name" value="EF_HAND_2"/>
    <property type="match status" value="4"/>
</dbReference>
<dbReference type="PROSITE" id="PS00108">
    <property type="entry name" value="PROTEIN_KINASE_ST"/>
    <property type="match status" value="1"/>
</dbReference>
<dbReference type="InterPro" id="IPR002048">
    <property type="entry name" value="EF_hand_dom"/>
</dbReference>
<dbReference type="EMBL" id="CAJJDN010000013">
    <property type="protein sequence ID" value="CAD8059404.1"/>
    <property type="molecule type" value="Genomic_DNA"/>
</dbReference>
<keyword evidence="7 14" id="KW-0547">Nucleotide-binding</keyword>
<dbReference type="CDD" id="cd00051">
    <property type="entry name" value="EFh"/>
    <property type="match status" value="1"/>
</dbReference>
<keyword evidence="6" id="KW-0677">Repeat</keyword>
<comment type="caution">
    <text evidence="18">The sequence shown here is derived from an EMBL/GenBank/DDBJ whole genome shotgun (WGS) entry which is preliminary data.</text>
</comment>
<evidence type="ECO:0000256" key="15">
    <source>
        <dbReference type="RuleBase" id="RU000304"/>
    </source>
</evidence>
<feature type="binding site" evidence="14">
    <location>
        <position position="66"/>
    </location>
    <ligand>
        <name>ATP</name>
        <dbReference type="ChEBI" id="CHEBI:30616"/>
    </ligand>
</feature>
<keyword evidence="4" id="KW-0808">Transferase</keyword>
<evidence type="ECO:0000256" key="1">
    <source>
        <dbReference type="ARBA" id="ARBA00001946"/>
    </source>
</evidence>
<evidence type="ECO:0000256" key="9">
    <source>
        <dbReference type="ARBA" id="ARBA00022837"/>
    </source>
</evidence>
<dbReference type="PROSITE" id="PS00107">
    <property type="entry name" value="PROTEIN_KINASE_ATP"/>
    <property type="match status" value="1"/>
</dbReference>
<evidence type="ECO:0000313" key="19">
    <source>
        <dbReference type="Proteomes" id="UP000692954"/>
    </source>
</evidence>
<evidence type="ECO:0000256" key="8">
    <source>
        <dbReference type="ARBA" id="ARBA00022777"/>
    </source>
</evidence>
<dbReference type="FunFam" id="1.10.238.10:FF:000199">
    <property type="entry name" value="Uncharacterized protein"/>
    <property type="match status" value="1"/>
</dbReference>